<name>A0A0T9T8M9_YERAL</name>
<keyword evidence="3" id="KW-1185">Reference proteome</keyword>
<reference evidence="2 3" key="1">
    <citation type="submission" date="2015-03" db="EMBL/GenBank/DDBJ databases">
        <authorList>
            <consortium name="Pathogen Informatics"/>
            <person name="Murphy D."/>
        </authorList>
    </citation>
    <scope>NUCLEOTIDE SEQUENCE [LARGE SCALE GENOMIC DNA]</scope>
    <source>
        <strain evidence="2 3">IP08791</strain>
    </source>
</reference>
<accession>A0A0T9T8M9</accession>
<protein>
    <submittedName>
        <fullName evidence="1">Uncharacterized protein</fullName>
    </submittedName>
</protein>
<dbReference type="Proteomes" id="UP000041595">
    <property type="component" value="Unassembled WGS sequence"/>
</dbReference>
<reference evidence="1 4" key="2">
    <citation type="submission" date="2015-03" db="EMBL/GenBank/DDBJ databases">
        <authorList>
            <person name="Murphy D."/>
        </authorList>
    </citation>
    <scope>NUCLEOTIDE SEQUENCE [LARGE SCALE GENOMIC DNA]</scope>
    <source>
        <strain evidence="1 4">IP06005</strain>
    </source>
</reference>
<evidence type="ECO:0000313" key="4">
    <source>
        <dbReference type="Proteomes" id="UP000041595"/>
    </source>
</evidence>
<dbReference type="AlphaFoldDB" id="A0A0T9T8M9"/>
<gene>
    <name evidence="1" type="ORF">ERS137965_00786</name>
    <name evidence="2" type="ORF">ERS137966_04235</name>
</gene>
<dbReference type="EMBL" id="CQEH01000045">
    <property type="protein sequence ID" value="CNL83109.1"/>
    <property type="molecule type" value="Genomic_DNA"/>
</dbReference>
<sequence length="68" mass="7608">MTLYYVNTNKQNNGDNEVHSSTCGCMPIEKNRKLLGDYDSCQEAVKVAINMGYNANGCYYCSKLCHTS</sequence>
<dbReference type="EMBL" id="CQEJ01000003">
    <property type="protein sequence ID" value="CNK68345.1"/>
    <property type="molecule type" value="Genomic_DNA"/>
</dbReference>
<evidence type="ECO:0000313" key="3">
    <source>
        <dbReference type="Proteomes" id="UP000038647"/>
    </source>
</evidence>
<organism evidence="1 4">
    <name type="scientific">Yersinia aldovae</name>
    <dbReference type="NCBI Taxonomy" id="29483"/>
    <lineage>
        <taxon>Bacteria</taxon>
        <taxon>Pseudomonadati</taxon>
        <taxon>Pseudomonadota</taxon>
        <taxon>Gammaproteobacteria</taxon>
        <taxon>Enterobacterales</taxon>
        <taxon>Yersiniaceae</taxon>
        <taxon>Yersinia</taxon>
    </lineage>
</organism>
<evidence type="ECO:0000313" key="2">
    <source>
        <dbReference type="EMBL" id="CNL83109.1"/>
    </source>
</evidence>
<dbReference type="Proteomes" id="UP000038647">
    <property type="component" value="Unassembled WGS sequence"/>
</dbReference>
<evidence type="ECO:0000313" key="1">
    <source>
        <dbReference type="EMBL" id="CNK68345.1"/>
    </source>
</evidence>
<proteinExistence type="predicted"/>